<feature type="chain" id="PRO_5028934348" description="F-box domain-containing protein" evidence="1">
    <location>
        <begin position="21"/>
        <end position="425"/>
    </location>
</feature>
<gene>
    <name evidence="3" type="ORF">CAMPLR22A2D_LOCUS5823</name>
</gene>
<dbReference type="PANTHER" id="PTHR34223">
    <property type="entry name" value="OS11G0201299 PROTEIN"/>
    <property type="match status" value="1"/>
</dbReference>
<dbReference type="AlphaFoldDB" id="A0A7H4LRE9"/>
<dbReference type="InterPro" id="IPR036047">
    <property type="entry name" value="F-box-like_dom_sf"/>
</dbReference>
<proteinExistence type="predicted"/>
<dbReference type="Gene3D" id="1.20.1280.50">
    <property type="match status" value="1"/>
</dbReference>
<feature type="signal peptide" evidence="1">
    <location>
        <begin position="1"/>
        <end position="20"/>
    </location>
</feature>
<evidence type="ECO:0000313" key="3">
    <source>
        <dbReference type="EMBL" id="SPT21188.1"/>
    </source>
</evidence>
<dbReference type="SMART" id="SM00256">
    <property type="entry name" value="FBOX"/>
    <property type="match status" value="1"/>
</dbReference>
<dbReference type="InterPro" id="IPR032675">
    <property type="entry name" value="LRR_dom_sf"/>
</dbReference>
<dbReference type="CDD" id="cd22160">
    <property type="entry name" value="F-box_AtFBL13-like"/>
    <property type="match status" value="1"/>
</dbReference>
<dbReference type="PANTHER" id="PTHR34223:SF28">
    <property type="entry name" value="OS09G0548034 PROTEIN"/>
    <property type="match status" value="1"/>
</dbReference>
<dbReference type="SUPFAM" id="SSF52047">
    <property type="entry name" value="RNI-like"/>
    <property type="match status" value="1"/>
</dbReference>
<dbReference type="InterPro" id="IPR053197">
    <property type="entry name" value="F-box_SCFL_complex_component"/>
</dbReference>
<dbReference type="InterPro" id="IPR001810">
    <property type="entry name" value="F-box_dom"/>
</dbReference>
<evidence type="ECO:0000259" key="2">
    <source>
        <dbReference type="SMART" id="SM00256"/>
    </source>
</evidence>
<name>A0A7H4LRE9_WHEAT</name>
<dbReference type="Pfam" id="PF00646">
    <property type="entry name" value="F-box"/>
    <property type="match status" value="1"/>
</dbReference>
<dbReference type="Gene3D" id="3.80.10.10">
    <property type="entry name" value="Ribonuclease Inhibitor"/>
    <property type="match status" value="1"/>
</dbReference>
<feature type="domain" description="F-box" evidence="2">
    <location>
        <begin position="50"/>
        <end position="89"/>
    </location>
</feature>
<evidence type="ECO:0000313" key="4">
    <source>
        <dbReference type="Proteomes" id="UP000280104"/>
    </source>
</evidence>
<reference evidence="3 4" key="1">
    <citation type="submission" date="2018-05" db="EMBL/GenBank/DDBJ databases">
        <authorList>
            <person name="Thind KAUR A."/>
        </authorList>
    </citation>
    <scope>NUCLEOTIDE SEQUENCE [LARGE SCALE GENOMIC DNA]</scope>
</reference>
<dbReference type="SUPFAM" id="SSF81383">
    <property type="entry name" value="F-box domain"/>
    <property type="match status" value="1"/>
</dbReference>
<sequence length="425" mass="47993">MCFPFLICMLLHIRFHCVIANMVASIETSIPCGSKSAGGNGNGVDRLSSLSDDLLHHVMSFLPMPEVVRTSLLSPRWRNLWYSTPFIRIDSQDFVDKRKLENFGDCLLLLHDRTTSLDEARISAHCVNDTKCSVWIRHAIMHKVRLLHISGSLSLDRTAIFPSRHLKTIRLQSVMLKHGLFRPLNYDCPVLEHLELEWCGFCDHEEVSSRSLKVLHISDCHLTSGLLICARNLTHLSILDTEIGGIVTSDLSCLVTALISLIPKYFHHKYTVVDHHLHLLDGLSHATTLELLAPLHERAFEGAMQTCPMFSNLTSLVLGDWCMTADLYPLHRILRCSDKLKELTLKLEMDECTTCKLLLPIRRASPSGSGSYPCIERIKIYCQKDHPRVDELVQALVPTACNAKISIERPRSMITKNSLAKLICC</sequence>
<protein>
    <recommendedName>
        <fullName evidence="2">F-box domain-containing protein</fullName>
    </recommendedName>
</protein>
<dbReference type="EMBL" id="LS480641">
    <property type="protein sequence ID" value="SPT21188.1"/>
    <property type="molecule type" value="Genomic_DNA"/>
</dbReference>
<accession>A0A7H4LRE9</accession>
<evidence type="ECO:0000256" key="1">
    <source>
        <dbReference type="SAM" id="SignalP"/>
    </source>
</evidence>
<organism evidence="3 4">
    <name type="scientific">Triticum aestivum</name>
    <name type="common">Wheat</name>
    <dbReference type="NCBI Taxonomy" id="4565"/>
    <lineage>
        <taxon>Eukaryota</taxon>
        <taxon>Viridiplantae</taxon>
        <taxon>Streptophyta</taxon>
        <taxon>Embryophyta</taxon>
        <taxon>Tracheophyta</taxon>
        <taxon>Spermatophyta</taxon>
        <taxon>Magnoliopsida</taxon>
        <taxon>Liliopsida</taxon>
        <taxon>Poales</taxon>
        <taxon>Poaceae</taxon>
        <taxon>BOP clade</taxon>
        <taxon>Pooideae</taxon>
        <taxon>Triticodae</taxon>
        <taxon>Triticeae</taxon>
        <taxon>Triticinae</taxon>
        <taxon>Triticum</taxon>
    </lineage>
</organism>
<keyword evidence="1" id="KW-0732">Signal</keyword>
<dbReference type="Proteomes" id="UP000280104">
    <property type="component" value="Chromosome II"/>
</dbReference>
<dbReference type="InterPro" id="IPR053781">
    <property type="entry name" value="F-box_AtFBL13-like"/>
</dbReference>